<dbReference type="PANTHER" id="PTHR13439">
    <property type="entry name" value="CT120 PROTEIN"/>
    <property type="match status" value="1"/>
</dbReference>
<dbReference type="PANTHER" id="PTHR13439:SF4">
    <property type="entry name" value="TLC DOMAIN-CONTAINING PROTEIN"/>
    <property type="match status" value="1"/>
</dbReference>
<dbReference type="OrthoDB" id="10266980at2759"/>
<feature type="transmembrane region" description="Helical" evidence="5">
    <location>
        <begin position="68"/>
        <end position="91"/>
    </location>
</feature>
<evidence type="ECO:0000256" key="2">
    <source>
        <dbReference type="ARBA" id="ARBA00022692"/>
    </source>
</evidence>
<evidence type="ECO:0000256" key="4">
    <source>
        <dbReference type="ARBA" id="ARBA00023136"/>
    </source>
</evidence>
<dbReference type="GO" id="GO:0055091">
    <property type="term" value="P:phospholipid homeostasis"/>
    <property type="evidence" value="ECO:0007669"/>
    <property type="project" value="TreeGrafter"/>
</dbReference>
<organism evidence="7 8">
    <name type="scientific">Eragrostis curvula</name>
    <name type="common">weeping love grass</name>
    <dbReference type="NCBI Taxonomy" id="38414"/>
    <lineage>
        <taxon>Eukaryota</taxon>
        <taxon>Viridiplantae</taxon>
        <taxon>Streptophyta</taxon>
        <taxon>Embryophyta</taxon>
        <taxon>Tracheophyta</taxon>
        <taxon>Spermatophyta</taxon>
        <taxon>Magnoliopsida</taxon>
        <taxon>Liliopsida</taxon>
        <taxon>Poales</taxon>
        <taxon>Poaceae</taxon>
        <taxon>PACMAD clade</taxon>
        <taxon>Chloridoideae</taxon>
        <taxon>Eragrostideae</taxon>
        <taxon>Eragrostidinae</taxon>
        <taxon>Eragrostis</taxon>
    </lineage>
</organism>
<reference evidence="7 8" key="1">
    <citation type="journal article" date="2019" name="Sci. Rep.">
        <title>A high-quality genome of Eragrostis curvula grass provides insights into Poaceae evolution and supports new strategies to enhance forage quality.</title>
        <authorList>
            <person name="Carballo J."/>
            <person name="Santos B.A.C.M."/>
            <person name="Zappacosta D."/>
            <person name="Garbus I."/>
            <person name="Selva J.P."/>
            <person name="Gallo C.A."/>
            <person name="Diaz A."/>
            <person name="Albertini E."/>
            <person name="Caccamo M."/>
            <person name="Echenique V."/>
        </authorList>
    </citation>
    <scope>NUCLEOTIDE SEQUENCE [LARGE SCALE GENOMIC DNA]</scope>
    <source>
        <strain evidence="8">cv. Victoria</strain>
        <tissue evidence="7">Leaf</tissue>
    </source>
</reference>
<dbReference type="GO" id="GO:0007009">
    <property type="term" value="P:plasma membrane organization"/>
    <property type="evidence" value="ECO:0007669"/>
    <property type="project" value="TreeGrafter"/>
</dbReference>
<feature type="domain" description="TLC" evidence="6">
    <location>
        <begin position="261"/>
        <end position="357"/>
    </location>
</feature>
<feature type="non-terminal residue" evidence="7">
    <location>
        <position position="1"/>
    </location>
</feature>
<dbReference type="Pfam" id="PF03798">
    <property type="entry name" value="TRAM_LAG1_CLN8"/>
    <property type="match status" value="1"/>
</dbReference>
<gene>
    <name evidence="7" type="ORF">EJB05_57360</name>
</gene>
<proteinExistence type="predicted"/>
<evidence type="ECO:0000256" key="3">
    <source>
        <dbReference type="ARBA" id="ARBA00022989"/>
    </source>
</evidence>
<dbReference type="GO" id="GO:0071709">
    <property type="term" value="P:membrane assembly"/>
    <property type="evidence" value="ECO:0007669"/>
    <property type="project" value="TreeGrafter"/>
</dbReference>
<dbReference type="EMBL" id="RWGY01001011">
    <property type="protein sequence ID" value="TVT97393.1"/>
    <property type="molecule type" value="Genomic_DNA"/>
</dbReference>
<keyword evidence="8" id="KW-1185">Reference proteome</keyword>
<dbReference type="GO" id="GO:0005886">
    <property type="term" value="C:plasma membrane"/>
    <property type="evidence" value="ECO:0007669"/>
    <property type="project" value="TreeGrafter"/>
</dbReference>
<dbReference type="InterPro" id="IPR050846">
    <property type="entry name" value="TLCD"/>
</dbReference>
<evidence type="ECO:0000313" key="8">
    <source>
        <dbReference type="Proteomes" id="UP000324897"/>
    </source>
</evidence>
<dbReference type="Proteomes" id="UP000324897">
    <property type="component" value="Unassembled WGS sequence"/>
</dbReference>
<name>A0A5J9SF08_9POAL</name>
<feature type="transmembrane region" description="Helical" evidence="5">
    <location>
        <begin position="314"/>
        <end position="335"/>
    </location>
</feature>
<feature type="transmembrane region" description="Helical" evidence="5">
    <location>
        <begin position="281"/>
        <end position="302"/>
    </location>
</feature>
<evidence type="ECO:0000313" key="7">
    <source>
        <dbReference type="EMBL" id="TVT97393.1"/>
    </source>
</evidence>
<accession>A0A5J9SF08</accession>
<feature type="transmembrane region" description="Helical" evidence="5">
    <location>
        <begin position="222"/>
        <end position="248"/>
    </location>
</feature>
<dbReference type="Gramene" id="TVT97393">
    <property type="protein sequence ID" value="TVT97393"/>
    <property type="gene ID" value="EJB05_57360"/>
</dbReference>
<feature type="transmembrane region" description="Helical" evidence="5">
    <location>
        <begin position="341"/>
        <end position="361"/>
    </location>
</feature>
<comment type="caution">
    <text evidence="7">The sequence shown here is derived from an EMBL/GenBank/DDBJ whole genome shotgun (WGS) entry which is preliminary data.</text>
</comment>
<evidence type="ECO:0000256" key="5">
    <source>
        <dbReference type="SAM" id="Phobius"/>
    </source>
</evidence>
<dbReference type="GO" id="GO:0097035">
    <property type="term" value="P:regulation of membrane lipid distribution"/>
    <property type="evidence" value="ECO:0007669"/>
    <property type="project" value="TreeGrafter"/>
</dbReference>
<keyword evidence="4 5" id="KW-0472">Membrane</keyword>
<keyword evidence="2 5" id="KW-0812">Transmembrane</keyword>
<sequence>MAASLCSPRRPAESAGACTLLQPNGLIACGPSGSGRRRAEPCGPGVVRFSVRHEPTTANPMPPHRAGAAAGGDTSAFFAATLVLWAVWVGFEIGVRGRRELAAVAAGFAFFQAANTAVRAAVSRDPLFVNTAVSLLHSSVTSVSSIDSSSLSSPKPSPLFLSLLFTPHAFDVFVDCTKRAVGLVKALDELRKEKRTEDWTVCTLWMLNALIPCWRKGRIVELVLLLLSVAASLVIGDVICLGVSVMSLRGHVGKFFSKVMFILVNQWRNKGLENLFEHDELFGGSWVGAYSALCFSCGYFAYDQLDMLRYRLYSGWIPGILMHHLILLICFTLALYRNVTINYLILTLVCELAIIANSFWVELFADIEQMHGLLSMIFHSGYLAIELSLFRVVGTSTVYILPLNYHYFSAC</sequence>
<evidence type="ECO:0000256" key="1">
    <source>
        <dbReference type="ARBA" id="ARBA00004141"/>
    </source>
</evidence>
<dbReference type="InterPro" id="IPR006634">
    <property type="entry name" value="TLC-dom"/>
</dbReference>
<comment type="subcellular location">
    <subcellularLocation>
        <location evidence="1">Membrane</location>
        <topology evidence="1">Multi-pass membrane protein</topology>
    </subcellularLocation>
</comment>
<keyword evidence="3 5" id="KW-1133">Transmembrane helix</keyword>
<protein>
    <recommendedName>
        <fullName evidence="6">TLC domain-containing protein</fullName>
    </recommendedName>
</protein>
<evidence type="ECO:0000259" key="6">
    <source>
        <dbReference type="Pfam" id="PF03798"/>
    </source>
</evidence>
<dbReference type="AlphaFoldDB" id="A0A5J9SF08"/>
<feature type="transmembrane region" description="Helical" evidence="5">
    <location>
        <begin position="373"/>
        <end position="393"/>
    </location>
</feature>